<feature type="domain" description="DUF6371" evidence="1">
    <location>
        <begin position="121"/>
        <end position="275"/>
    </location>
</feature>
<gene>
    <name evidence="3" type="ORF">GJJ30_00690</name>
</gene>
<evidence type="ECO:0000259" key="1">
    <source>
        <dbReference type="Pfam" id="PF19898"/>
    </source>
</evidence>
<evidence type="ECO:0000259" key="2">
    <source>
        <dbReference type="Pfam" id="PF21957"/>
    </source>
</evidence>
<reference evidence="3 4" key="1">
    <citation type="journal article" date="2018" name="Antonie Van Leeuwenhoek">
        <title>Larkinella terrae sp. nov., isolated from soil on Jeju Island, South Korea.</title>
        <authorList>
            <person name="Ten L.N."/>
            <person name="Jeon J."/>
            <person name="Park S.J."/>
            <person name="Park S."/>
            <person name="Lee S.Y."/>
            <person name="Kim M.K."/>
            <person name="Jung H.Y."/>
        </authorList>
    </citation>
    <scope>NUCLEOTIDE SEQUENCE [LARGE SCALE GENOMIC DNA]</scope>
    <source>
        <strain evidence="3 4">KCTC 52001</strain>
    </source>
</reference>
<dbReference type="NCBIfam" id="NF040506">
    <property type="entry name" value="PG0870_Nterm"/>
    <property type="match status" value="1"/>
</dbReference>
<evidence type="ECO:0000313" key="3">
    <source>
        <dbReference type="EMBL" id="MRS59791.1"/>
    </source>
</evidence>
<dbReference type="AlphaFoldDB" id="A0A7K0EDY7"/>
<feature type="domain" description="Zinc beta-ribbon finger putative" evidence="2">
    <location>
        <begin position="5"/>
        <end position="67"/>
    </location>
</feature>
<keyword evidence="4" id="KW-1185">Reference proteome</keyword>
<name>A0A7K0EDY7_9BACT</name>
<accession>A0A7K0EDY7</accession>
<dbReference type="RefSeq" id="WP_154172117.1">
    <property type="nucleotide sequence ID" value="NZ_WJXZ01000001.1"/>
</dbReference>
<dbReference type="Pfam" id="PF21957">
    <property type="entry name" value="Zn_ribbon_16"/>
    <property type="match status" value="1"/>
</dbReference>
<dbReference type="EMBL" id="WJXZ01000001">
    <property type="protein sequence ID" value="MRS59791.1"/>
    <property type="molecule type" value="Genomic_DNA"/>
</dbReference>
<dbReference type="OrthoDB" id="1068350at2"/>
<dbReference type="InterPro" id="IPR047731">
    <property type="entry name" value="Zinc_ribbon_put"/>
</dbReference>
<organism evidence="3 4">
    <name type="scientific">Larkinella terrae</name>
    <dbReference type="NCBI Taxonomy" id="2025311"/>
    <lineage>
        <taxon>Bacteria</taxon>
        <taxon>Pseudomonadati</taxon>
        <taxon>Bacteroidota</taxon>
        <taxon>Cytophagia</taxon>
        <taxon>Cytophagales</taxon>
        <taxon>Spirosomataceae</taxon>
        <taxon>Larkinella</taxon>
    </lineage>
</organism>
<dbReference type="Proteomes" id="UP000441754">
    <property type="component" value="Unassembled WGS sequence"/>
</dbReference>
<dbReference type="CDD" id="cd01029">
    <property type="entry name" value="TOPRIM_primases"/>
    <property type="match status" value="1"/>
</dbReference>
<protein>
    <submittedName>
        <fullName evidence="3">Uncharacterized protein</fullName>
    </submittedName>
</protein>
<dbReference type="InterPro" id="IPR034154">
    <property type="entry name" value="TOPRIM_DnaG/twinkle"/>
</dbReference>
<evidence type="ECO:0000313" key="4">
    <source>
        <dbReference type="Proteomes" id="UP000441754"/>
    </source>
</evidence>
<comment type="caution">
    <text evidence="3">The sequence shown here is derived from an EMBL/GenBank/DDBJ whole genome shotgun (WGS) entry which is preliminary data.</text>
</comment>
<dbReference type="Pfam" id="PF19898">
    <property type="entry name" value="DUF6371"/>
    <property type="match status" value="1"/>
</dbReference>
<dbReference type="InterPro" id="IPR045951">
    <property type="entry name" value="DUF6371"/>
</dbReference>
<sequence>MNAVYRYILQPYKGPSTRYTCPACEKPKQLSRYIDTETGELLPDHVGRCNRESSCNYHYTPRQYFEEIGPAHRQIWQNETMNQQARPSYQPPKPVPARPTTQPSYIPFNLFRQSLNQYHQNEFVNGLYSLFNDEIMNDLISRFYVGTSKHWPGATVFWQIDTTGRIRTGKIMLYDPLTLKRIKQPFNHINWVHSVLKKQSSLAEFELCQCLFGLHQLKGQPATQPVAIVESEKTAIIATVYLPEYIWLACGSLSNLTTDKLLPVAGRPVTLFPDLNGFAKWSQKAEELRPVIGGQLRVSEVLEQRATDYDRKKGYDLADYLICNRDPLAGWALTDAGYPLFWDYNRPFVARPYATAEPVTKMPKNTEEQDDQPEQINDVLSVAALPLTMTERTLQRMNQRNPAIQELITCLDLVNPKTGQSFRLTNQ</sequence>
<proteinExistence type="predicted"/>